<evidence type="ECO:0000313" key="4">
    <source>
        <dbReference type="Proteomes" id="UP001396334"/>
    </source>
</evidence>
<evidence type="ECO:0000259" key="2">
    <source>
        <dbReference type="Pfam" id="PF14368"/>
    </source>
</evidence>
<gene>
    <name evidence="3" type="ORF">V6N11_069629</name>
</gene>
<dbReference type="CDD" id="cd04660">
    <property type="entry name" value="nsLTP_like"/>
    <property type="match status" value="1"/>
</dbReference>
<feature type="domain" description="Bifunctional inhibitor/plant lipid transfer protein/seed storage helical" evidence="2">
    <location>
        <begin position="11"/>
        <end position="105"/>
    </location>
</feature>
<dbReference type="PANTHER" id="PTHR33286">
    <property type="entry name" value="BIFUNCTIONAL INHIBITOR/LIPID-TRANSFER PROTEIN/SEED STORAGE 2S ALBUMIN SUPERFAMILY PROTEIN"/>
    <property type="match status" value="1"/>
</dbReference>
<dbReference type="InterPro" id="IPR036312">
    <property type="entry name" value="Bifun_inhib/LTP/seed_sf"/>
</dbReference>
<reference evidence="3 4" key="1">
    <citation type="journal article" date="2024" name="G3 (Bethesda)">
        <title>Genome assembly of Hibiscus sabdariffa L. provides insights into metabolisms of medicinal natural products.</title>
        <authorList>
            <person name="Kim T."/>
        </authorList>
    </citation>
    <scope>NUCLEOTIDE SEQUENCE [LARGE SCALE GENOMIC DNA]</scope>
    <source>
        <strain evidence="3">TK-2024</strain>
        <tissue evidence="3">Old leaves</tissue>
    </source>
</reference>
<accession>A0ABR2Q3B0</accession>
<dbReference type="SUPFAM" id="SSF47699">
    <property type="entry name" value="Bifunctional inhibitor/lipid-transfer protein/seed storage 2S albumin"/>
    <property type="match status" value="1"/>
</dbReference>
<sequence length="114" mass="12225">MASSSFHFLSLAMLVIVSTLWVEYAGVSAQCELSIPRLVSQCSEYVQVSGPEIPPSKGCCDVVENLDIPCLCKYVTPEVEKLVSMEKVVFVAKSCGLTVQPGTKCGSFVVPPHA</sequence>
<protein>
    <recommendedName>
        <fullName evidence="2">Bifunctional inhibitor/plant lipid transfer protein/seed storage helical domain-containing protein</fullName>
    </recommendedName>
</protein>
<evidence type="ECO:0000256" key="1">
    <source>
        <dbReference type="SAM" id="SignalP"/>
    </source>
</evidence>
<dbReference type="Gene3D" id="1.10.110.10">
    <property type="entry name" value="Plant lipid-transfer and hydrophobic proteins"/>
    <property type="match status" value="1"/>
</dbReference>
<dbReference type="Pfam" id="PF14368">
    <property type="entry name" value="LTP_2"/>
    <property type="match status" value="1"/>
</dbReference>
<evidence type="ECO:0000313" key="3">
    <source>
        <dbReference type="EMBL" id="KAK8995184.1"/>
    </source>
</evidence>
<dbReference type="PANTHER" id="PTHR33286:SF1">
    <property type="entry name" value="OS01G0800600 PROTEIN"/>
    <property type="match status" value="1"/>
</dbReference>
<keyword evidence="4" id="KW-1185">Reference proteome</keyword>
<dbReference type="InterPro" id="IPR044741">
    <property type="entry name" value="NsLTP-like"/>
</dbReference>
<dbReference type="EMBL" id="JBBPBN010000046">
    <property type="protein sequence ID" value="KAK8995184.1"/>
    <property type="molecule type" value="Genomic_DNA"/>
</dbReference>
<comment type="caution">
    <text evidence="3">The sequence shown here is derived from an EMBL/GenBank/DDBJ whole genome shotgun (WGS) entry which is preliminary data.</text>
</comment>
<feature type="signal peptide" evidence="1">
    <location>
        <begin position="1"/>
        <end position="29"/>
    </location>
</feature>
<proteinExistence type="predicted"/>
<name>A0ABR2Q3B0_9ROSI</name>
<organism evidence="3 4">
    <name type="scientific">Hibiscus sabdariffa</name>
    <name type="common">roselle</name>
    <dbReference type="NCBI Taxonomy" id="183260"/>
    <lineage>
        <taxon>Eukaryota</taxon>
        <taxon>Viridiplantae</taxon>
        <taxon>Streptophyta</taxon>
        <taxon>Embryophyta</taxon>
        <taxon>Tracheophyta</taxon>
        <taxon>Spermatophyta</taxon>
        <taxon>Magnoliopsida</taxon>
        <taxon>eudicotyledons</taxon>
        <taxon>Gunneridae</taxon>
        <taxon>Pentapetalae</taxon>
        <taxon>rosids</taxon>
        <taxon>malvids</taxon>
        <taxon>Malvales</taxon>
        <taxon>Malvaceae</taxon>
        <taxon>Malvoideae</taxon>
        <taxon>Hibiscus</taxon>
    </lineage>
</organism>
<dbReference type="Proteomes" id="UP001396334">
    <property type="component" value="Unassembled WGS sequence"/>
</dbReference>
<feature type="chain" id="PRO_5046814593" description="Bifunctional inhibitor/plant lipid transfer protein/seed storage helical domain-containing protein" evidence="1">
    <location>
        <begin position="30"/>
        <end position="114"/>
    </location>
</feature>
<keyword evidence="1" id="KW-0732">Signal</keyword>
<dbReference type="InterPro" id="IPR016140">
    <property type="entry name" value="Bifunc_inhib/LTP/seed_store"/>
</dbReference>